<reference evidence="2" key="1">
    <citation type="submission" date="2016-10" db="EMBL/GenBank/DDBJ databases">
        <authorList>
            <person name="Varghese N."/>
            <person name="Submissions S."/>
        </authorList>
    </citation>
    <scope>NUCLEOTIDE SEQUENCE [LARGE SCALE GENOMIC DNA]</scope>
    <source>
        <strain evidence="2">JCM 14963</strain>
    </source>
</reference>
<dbReference type="OrthoDB" id="5520457at2"/>
<organism evidence="1 2">
    <name type="scientific">Halopseudomonas sabulinigri</name>
    <dbReference type="NCBI Taxonomy" id="472181"/>
    <lineage>
        <taxon>Bacteria</taxon>
        <taxon>Pseudomonadati</taxon>
        <taxon>Pseudomonadota</taxon>
        <taxon>Gammaproteobacteria</taxon>
        <taxon>Pseudomonadales</taxon>
        <taxon>Pseudomonadaceae</taxon>
        <taxon>Halopseudomonas</taxon>
    </lineage>
</organism>
<dbReference type="SUPFAM" id="SSF52172">
    <property type="entry name" value="CheY-like"/>
    <property type="match status" value="1"/>
</dbReference>
<dbReference type="Gene3D" id="3.40.50.2300">
    <property type="match status" value="1"/>
</dbReference>
<sequence length="159" mass="18005">MRLLLVEDEGPKSEKITSCLVDVFPGIDINLARSVRSALKKLDLVQYDLVVLDMSLPTFDISEDEHGGRPQGFGGVEVMRDMVNYEMITPVIVVTAYEYFSVDSDEDLAHGKESTLIELKCELGDEFPEIFIELIKYDTFTDEWQTQLVESIMAIEGLF</sequence>
<dbReference type="InterPro" id="IPR011006">
    <property type="entry name" value="CheY-like_superfamily"/>
</dbReference>
<dbReference type="STRING" id="472181.SAMN05216271_0623"/>
<gene>
    <name evidence="1" type="ORF">SAMN05216271_0623</name>
</gene>
<dbReference type="RefSeq" id="WP_157719288.1">
    <property type="nucleotide sequence ID" value="NZ_LT629763.1"/>
</dbReference>
<dbReference type="AlphaFoldDB" id="A0A1H1MKL1"/>
<evidence type="ECO:0000313" key="1">
    <source>
        <dbReference type="EMBL" id="SDR87381.1"/>
    </source>
</evidence>
<dbReference type="Proteomes" id="UP000243413">
    <property type="component" value="Chromosome I"/>
</dbReference>
<protein>
    <submittedName>
        <fullName evidence="1">Response regulator receiver domain-containing protein</fullName>
    </submittedName>
</protein>
<proteinExistence type="predicted"/>
<name>A0A1H1MKL1_9GAMM</name>
<dbReference type="EMBL" id="LT629763">
    <property type="protein sequence ID" value="SDR87381.1"/>
    <property type="molecule type" value="Genomic_DNA"/>
</dbReference>
<accession>A0A1H1MKL1</accession>
<evidence type="ECO:0000313" key="2">
    <source>
        <dbReference type="Proteomes" id="UP000243413"/>
    </source>
</evidence>